<reference evidence="2" key="1">
    <citation type="journal article" date="2015" name="Nature">
        <title>Complex archaea that bridge the gap between prokaryotes and eukaryotes.</title>
        <authorList>
            <person name="Spang A."/>
            <person name="Saw J.H."/>
            <person name="Jorgensen S.L."/>
            <person name="Zaremba-Niedzwiedzka K."/>
            <person name="Martijn J."/>
            <person name="Lind A.E."/>
            <person name="van Eijk R."/>
            <person name="Schleper C."/>
            <person name="Guy L."/>
            <person name="Ettema T.J."/>
        </authorList>
    </citation>
    <scope>NUCLEOTIDE SEQUENCE</scope>
</reference>
<protein>
    <recommendedName>
        <fullName evidence="3">3-oxoacyl-ACP synthase</fullName>
    </recommendedName>
</protein>
<gene>
    <name evidence="2" type="ORF">LCGC14_0070790</name>
</gene>
<comment type="caution">
    <text evidence="2">The sequence shown here is derived from an EMBL/GenBank/DDBJ whole genome shotgun (WGS) entry which is preliminary data.</text>
</comment>
<keyword evidence="1" id="KW-0175">Coiled coil</keyword>
<name>A0A0F9VLQ4_9ZZZZ</name>
<evidence type="ECO:0000313" key="2">
    <source>
        <dbReference type="EMBL" id="KKO06066.1"/>
    </source>
</evidence>
<organism evidence="2">
    <name type="scientific">marine sediment metagenome</name>
    <dbReference type="NCBI Taxonomy" id="412755"/>
    <lineage>
        <taxon>unclassified sequences</taxon>
        <taxon>metagenomes</taxon>
        <taxon>ecological metagenomes</taxon>
    </lineage>
</organism>
<sequence>MKETEPHDILKKDAYDFCVLFVSDRLTRIQHQIKELETALSSETKSSAGDKHETGRAMIQLEREKLGQQLAELEKTQQLLSKVPKNRDVKTVGLGSLVVTDSFIYYVAISAGEFKNELKSVYCISAATPIGKLAFGKLVGDTFSFNGKSLTIVSIH</sequence>
<feature type="coiled-coil region" evidence="1">
    <location>
        <begin position="56"/>
        <end position="83"/>
    </location>
</feature>
<proteinExistence type="predicted"/>
<evidence type="ECO:0000256" key="1">
    <source>
        <dbReference type="SAM" id="Coils"/>
    </source>
</evidence>
<evidence type="ECO:0008006" key="3">
    <source>
        <dbReference type="Google" id="ProtNLM"/>
    </source>
</evidence>
<dbReference type="AlphaFoldDB" id="A0A0F9VLQ4"/>
<accession>A0A0F9VLQ4</accession>
<dbReference type="EMBL" id="LAZR01000017">
    <property type="protein sequence ID" value="KKO06066.1"/>
    <property type="molecule type" value="Genomic_DNA"/>
</dbReference>